<gene>
    <name evidence="1" type="ORF">ACOLOM_LOCUS6028</name>
</gene>
<protein>
    <submittedName>
        <fullName evidence="1">15772_t:CDS:1</fullName>
    </submittedName>
</protein>
<dbReference type="EMBL" id="CAJVPT010011895">
    <property type="protein sequence ID" value="CAG8582868.1"/>
    <property type="molecule type" value="Genomic_DNA"/>
</dbReference>
<sequence>MQVLSSRESQMGARSASLRPQPLTNAHVDAGGLYKRVAELRSIMTCKKASRCVRLDGGIEMERNAPNLVELVVFEREAHENALGAVPAASSMSQPCKLFLFVIAHPCRRAFGRTSAQEETEKLHKEGERKGAEKSEDNCSIRPEETRVGFLSFKLRDTSDPATPPPQDGPSTACSSPAQTSFAALLVTTDDTSAVGLKLGLPTQLSPSSRSASQKCIERPIQSDKSVDMKRVFVLMDPRGGVEAGEECWEQQSAVLYPTISAHFRPTGARTDKHGYLSLSAEKLRRVSTWYTSRRIICSDEQSCKTGLRRAGTRGGGPILRWWSCWITGISELEA</sequence>
<accession>A0ACA9MJX7</accession>
<organism evidence="1 2">
    <name type="scientific">Acaulospora colombiana</name>
    <dbReference type="NCBI Taxonomy" id="27376"/>
    <lineage>
        <taxon>Eukaryota</taxon>
        <taxon>Fungi</taxon>
        <taxon>Fungi incertae sedis</taxon>
        <taxon>Mucoromycota</taxon>
        <taxon>Glomeromycotina</taxon>
        <taxon>Glomeromycetes</taxon>
        <taxon>Diversisporales</taxon>
        <taxon>Acaulosporaceae</taxon>
        <taxon>Acaulospora</taxon>
    </lineage>
</organism>
<keyword evidence="2" id="KW-1185">Reference proteome</keyword>
<evidence type="ECO:0000313" key="1">
    <source>
        <dbReference type="EMBL" id="CAG8582868.1"/>
    </source>
</evidence>
<comment type="caution">
    <text evidence="1">The sequence shown here is derived from an EMBL/GenBank/DDBJ whole genome shotgun (WGS) entry which is preliminary data.</text>
</comment>
<reference evidence="1" key="1">
    <citation type="submission" date="2021-06" db="EMBL/GenBank/DDBJ databases">
        <authorList>
            <person name="Kallberg Y."/>
            <person name="Tangrot J."/>
            <person name="Rosling A."/>
        </authorList>
    </citation>
    <scope>NUCLEOTIDE SEQUENCE</scope>
    <source>
        <strain evidence="1">CL356</strain>
    </source>
</reference>
<name>A0ACA9MJX7_9GLOM</name>
<dbReference type="Proteomes" id="UP000789525">
    <property type="component" value="Unassembled WGS sequence"/>
</dbReference>
<evidence type="ECO:0000313" key="2">
    <source>
        <dbReference type="Proteomes" id="UP000789525"/>
    </source>
</evidence>
<proteinExistence type="predicted"/>